<dbReference type="KEGG" id="vrs:V8F66_23465"/>
<geneLocation type="plasmid" evidence="1">
    <name>plasA</name>
</geneLocation>
<name>A0AAU7XV41_9GAMM</name>
<proteinExistence type="predicted"/>
<accession>A0AAU7XV41</accession>
<keyword evidence="1" id="KW-0614">Plasmid</keyword>
<evidence type="ECO:0000313" key="1">
    <source>
        <dbReference type="EMBL" id="XBY61223.1"/>
    </source>
</evidence>
<reference evidence="1" key="1">
    <citation type="submission" date="2024-02" db="EMBL/GenBank/DDBJ databases">
        <title>Complete genome sequence of Vreelandella sp. SM1641, a marine exopolysaccharide-producing bacterium isolated from deep-sea hydrothermal sediment of the southwest Indian Ocean.</title>
        <authorList>
            <person name="Zhu H."/>
            <person name="Sun M."/>
        </authorList>
    </citation>
    <scope>NUCLEOTIDE SEQUENCE</scope>
    <source>
        <strain evidence="1">SM1641</strain>
        <plasmid evidence="1">plasA</plasmid>
    </source>
</reference>
<sequence length="104" mass="11563">MNKAVLNDLEAIYKIVVATDTLVLIIGQDGPRSVTNDAQRAINRIAADLGGLGKRRIFCRDSGCWFTVLHVEAGEFKGFSPCIDHLEEVFAYWCQEAAQSQGRY</sequence>
<gene>
    <name evidence="1" type="ORF">V8F66_23465</name>
</gene>
<protein>
    <submittedName>
        <fullName evidence="1">Uncharacterized protein</fullName>
    </submittedName>
</protein>
<dbReference type="AlphaFoldDB" id="A0AAU7XV41"/>
<organism evidence="1">
    <name type="scientific">Vreelandella sp. SM1641</name>
    <dbReference type="NCBI Taxonomy" id="3126101"/>
    <lineage>
        <taxon>Bacteria</taxon>
        <taxon>Pseudomonadati</taxon>
        <taxon>Pseudomonadota</taxon>
        <taxon>Gammaproteobacteria</taxon>
        <taxon>Oceanospirillales</taxon>
        <taxon>Halomonadaceae</taxon>
        <taxon>Vreelandella</taxon>
    </lineage>
</organism>
<dbReference type="RefSeq" id="WP_052703849.1">
    <property type="nucleotide sequence ID" value="NZ_CP158485.1"/>
</dbReference>
<dbReference type="EMBL" id="CP158485">
    <property type="protein sequence ID" value="XBY61223.1"/>
    <property type="molecule type" value="Genomic_DNA"/>
</dbReference>